<dbReference type="Proteomes" id="UP000441586">
    <property type="component" value="Unassembled WGS sequence"/>
</dbReference>
<dbReference type="Pfam" id="PF01402">
    <property type="entry name" value="RHH_1"/>
    <property type="match status" value="1"/>
</dbReference>
<sequence length="67" mass="7607">MTSQKSSRVTVSLTDRDHQDLTQIAKVHDASISWVIRHAIAEYLERHKIDEPSLPLPELTRNQGAKS</sequence>
<reference evidence="2 3" key="1">
    <citation type="submission" date="2019-12" db="EMBL/GenBank/DDBJ databases">
        <authorList>
            <person name="Zhang Y.-J."/>
        </authorList>
    </citation>
    <scope>NUCLEOTIDE SEQUENCE [LARGE SCALE GENOMIC DNA]</scope>
    <source>
        <strain evidence="2 3">H18S-6</strain>
    </source>
</reference>
<comment type="caution">
    <text evidence="2">The sequence shown here is derived from an EMBL/GenBank/DDBJ whole genome shotgun (WGS) entry which is preliminary data.</text>
</comment>
<dbReference type="EMBL" id="WSFO01000011">
    <property type="protein sequence ID" value="KAE9627994.1"/>
    <property type="molecule type" value="Genomic_DNA"/>
</dbReference>
<evidence type="ECO:0000313" key="2">
    <source>
        <dbReference type="EMBL" id="KAE9627994.1"/>
    </source>
</evidence>
<protein>
    <submittedName>
        <fullName evidence="2">Ribbon-helix-helix protein, CopG family</fullName>
    </submittedName>
</protein>
<organism evidence="2 3">
    <name type="scientific">Parasedimentitalea maritima</name>
    <dbReference type="NCBI Taxonomy" id="2578117"/>
    <lineage>
        <taxon>Bacteria</taxon>
        <taxon>Pseudomonadati</taxon>
        <taxon>Pseudomonadota</taxon>
        <taxon>Alphaproteobacteria</taxon>
        <taxon>Rhodobacterales</taxon>
        <taxon>Paracoccaceae</taxon>
        <taxon>Parasedimentitalea</taxon>
    </lineage>
</organism>
<dbReference type="RefSeq" id="WP_158980714.1">
    <property type="nucleotide sequence ID" value="NZ_WSFO01000011.1"/>
</dbReference>
<dbReference type="Gene3D" id="1.10.1220.10">
    <property type="entry name" value="Met repressor-like"/>
    <property type="match status" value="1"/>
</dbReference>
<dbReference type="GO" id="GO:0006355">
    <property type="term" value="P:regulation of DNA-templated transcription"/>
    <property type="evidence" value="ECO:0007669"/>
    <property type="project" value="InterPro"/>
</dbReference>
<evidence type="ECO:0000313" key="3">
    <source>
        <dbReference type="Proteomes" id="UP000441586"/>
    </source>
</evidence>
<evidence type="ECO:0000259" key="1">
    <source>
        <dbReference type="Pfam" id="PF01402"/>
    </source>
</evidence>
<dbReference type="SUPFAM" id="SSF47598">
    <property type="entry name" value="Ribbon-helix-helix"/>
    <property type="match status" value="1"/>
</dbReference>
<feature type="domain" description="Ribbon-helix-helix protein CopG" evidence="1">
    <location>
        <begin position="8"/>
        <end position="46"/>
    </location>
</feature>
<accession>A0A6A4RCG7</accession>
<dbReference type="AlphaFoldDB" id="A0A6A4RCG7"/>
<dbReference type="InterPro" id="IPR002145">
    <property type="entry name" value="CopG"/>
</dbReference>
<name>A0A6A4RCG7_9RHOB</name>
<dbReference type="InterPro" id="IPR010985">
    <property type="entry name" value="Ribbon_hlx_hlx"/>
</dbReference>
<proteinExistence type="predicted"/>
<dbReference type="InterPro" id="IPR013321">
    <property type="entry name" value="Arc_rbn_hlx_hlx"/>
</dbReference>
<gene>
    <name evidence="2" type="ORF">GP644_18050</name>
</gene>